<accession>X1SX97</accession>
<feature type="compositionally biased region" description="Basic and acidic residues" evidence="1">
    <location>
        <begin position="14"/>
        <end position="35"/>
    </location>
</feature>
<evidence type="ECO:0000256" key="1">
    <source>
        <dbReference type="SAM" id="MobiDB-lite"/>
    </source>
</evidence>
<dbReference type="SUPFAM" id="SSF68906">
    <property type="entry name" value="SAP domain"/>
    <property type="match status" value="1"/>
</dbReference>
<gene>
    <name evidence="2" type="ORF">S12H4_12354</name>
</gene>
<reference evidence="2" key="1">
    <citation type="journal article" date="2014" name="Front. Microbiol.">
        <title>High frequency of phylogenetically diverse reductive dehalogenase-homologous genes in deep subseafloor sedimentary metagenomes.</title>
        <authorList>
            <person name="Kawai M."/>
            <person name="Futagami T."/>
            <person name="Toyoda A."/>
            <person name="Takaki Y."/>
            <person name="Nishi S."/>
            <person name="Hori S."/>
            <person name="Arai W."/>
            <person name="Tsubouchi T."/>
            <person name="Morono Y."/>
            <person name="Uchiyama I."/>
            <person name="Ito T."/>
            <person name="Fujiyama A."/>
            <person name="Inagaki F."/>
            <person name="Takami H."/>
        </authorList>
    </citation>
    <scope>NUCLEOTIDE SEQUENCE</scope>
    <source>
        <strain evidence="2">Expedition CK06-06</strain>
    </source>
</reference>
<protein>
    <submittedName>
        <fullName evidence="2">Uncharacterized protein</fullName>
    </submittedName>
</protein>
<dbReference type="Gene3D" id="1.10.720.30">
    <property type="entry name" value="SAP domain"/>
    <property type="match status" value="1"/>
</dbReference>
<feature type="region of interest" description="Disordered" evidence="1">
    <location>
        <begin position="12"/>
        <end position="45"/>
    </location>
</feature>
<evidence type="ECO:0000313" key="2">
    <source>
        <dbReference type="EMBL" id="GAI83776.1"/>
    </source>
</evidence>
<comment type="caution">
    <text evidence="2">The sequence shown here is derived from an EMBL/GenBank/DDBJ whole genome shotgun (WGS) entry which is preliminary data.</text>
</comment>
<sequence>EDIINAIENASGETFERSFTPKEEETTEETKKKAPEVSSEELPDDLNSLTVKELKSYCKKHEIDLPAKTRKADIIKIVNYVLDED</sequence>
<feature type="non-terminal residue" evidence="2">
    <location>
        <position position="1"/>
    </location>
</feature>
<dbReference type="AlphaFoldDB" id="X1SX97"/>
<dbReference type="InterPro" id="IPR036361">
    <property type="entry name" value="SAP_dom_sf"/>
</dbReference>
<organism evidence="2">
    <name type="scientific">marine sediment metagenome</name>
    <dbReference type="NCBI Taxonomy" id="412755"/>
    <lineage>
        <taxon>unclassified sequences</taxon>
        <taxon>metagenomes</taxon>
        <taxon>ecological metagenomes</taxon>
    </lineage>
</organism>
<dbReference type="EMBL" id="BARW01005837">
    <property type="protein sequence ID" value="GAI83776.1"/>
    <property type="molecule type" value="Genomic_DNA"/>
</dbReference>
<proteinExistence type="predicted"/>
<name>X1SX97_9ZZZZ</name>